<accession>A0A0N4VBX9</accession>
<dbReference type="WBParaSite" id="EVEC_0000805201-mRNA-1">
    <property type="protein sequence ID" value="EVEC_0000805201-mRNA-1"/>
    <property type="gene ID" value="EVEC_0000805201"/>
</dbReference>
<dbReference type="InterPro" id="IPR008042">
    <property type="entry name" value="Retrotrans_Pao"/>
</dbReference>
<protein>
    <submittedName>
        <fullName evidence="1 3">Uncharacterized protein</fullName>
    </submittedName>
</protein>
<sequence length="139" mass="16211">MSNIPKSKNYIPQNDLIEMNKPFKLLGLKWDIKRDRFILALLPFKVNSPLTKRTVLNHLTSQYDPLGYMAPILIFGEIFFQKLFCKKLGLDEEMHTVLANGWKKICLEWASISCIHIQRMVPITDFKQTELHVFTDASE</sequence>
<dbReference type="Pfam" id="PF05380">
    <property type="entry name" value="Peptidase_A17"/>
    <property type="match status" value="1"/>
</dbReference>
<dbReference type="AlphaFoldDB" id="A0A0N4VBX9"/>
<organism evidence="3">
    <name type="scientific">Enterobius vermicularis</name>
    <name type="common">Human pinworm</name>
    <dbReference type="NCBI Taxonomy" id="51028"/>
    <lineage>
        <taxon>Eukaryota</taxon>
        <taxon>Metazoa</taxon>
        <taxon>Ecdysozoa</taxon>
        <taxon>Nematoda</taxon>
        <taxon>Chromadorea</taxon>
        <taxon>Rhabditida</taxon>
        <taxon>Spirurina</taxon>
        <taxon>Oxyuridomorpha</taxon>
        <taxon>Oxyuroidea</taxon>
        <taxon>Oxyuridae</taxon>
        <taxon>Enterobius</taxon>
    </lineage>
</organism>
<dbReference type="EMBL" id="UXUI01008966">
    <property type="protein sequence ID" value="VDD92785.1"/>
    <property type="molecule type" value="Genomic_DNA"/>
</dbReference>
<keyword evidence="2" id="KW-1185">Reference proteome</keyword>
<dbReference type="STRING" id="51028.A0A0N4VBX9"/>
<evidence type="ECO:0000313" key="1">
    <source>
        <dbReference type="EMBL" id="VDD92785.1"/>
    </source>
</evidence>
<name>A0A0N4VBX9_ENTVE</name>
<dbReference type="Proteomes" id="UP000274131">
    <property type="component" value="Unassembled WGS sequence"/>
</dbReference>
<reference evidence="1 2" key="2">
    <citation type="submission" date="2018-10" db="EMBL/GenBank/DDBJ databases">
        <authorList>
            <consortium name="Pathogen Informatics"/>
        </authorList>
    </citation>
    <scope>NUCLEOTIDE SEQUENCE [LARGE SCALE GENOMIC DNA]</scope>
</reference>
<proteinExistence type="predicted"/>
<dbReference type="PANTHER" id="PTHR47331">
    <property type="entry name" value="PHD-TYPE DOMAIN-CONTAINING PROTEIN"/>
    <property type="match status" value="1"/>
</dbReference>
<dbReference type="OrthoDB" id="5863270at2759"/>
<evidence type="ECO:0000313" key="3">
    <source>
        <dbReference type="WBParaSite" id="EVEC_0000805201-mRNA-1"/>
    </source>
</evidence>
<reference evidence="3" key="1">
    <citation type="submission" date="2017-02" db="UniProtKB">
        <authorList>
            <consortium name="WormBaseParasite"/>
        </authorList>
    </citation>
    <scope>IDENTIFICATION</scope>
</reference>
<evidence type="ECO:0000313" key="2">
    <source>
        <dbReference type="Proteomes" id="UP000274131"/>
    </source>
</evidence>
<gene>
    <name evidence="1" type="ORF">EVEC_LOCUS7536</name>
</gene>